<feature type="region of interest" description="Disordered" evidence="1">
    <location>
        <begin position="639"/>
        <end position="674"/>
    </location>
</feature>
<accession>A0A290QMJ4</accession>
<keyword evidence="2" id="KW-1133">Transmembrane helix</keyword>
<feature type="region of interest" description="Disordered" evidence="1">
    <location>
        <begin position="345"/>
        <end position="400"/>
    </location>
</feature>
<feature type="compositionally biased region" description="Low complexity" evidence="1">
    <location>
        <begin position="352"/>
        <end position="369"/>
    </location>
</feature>
<name>A0A290QMJ4_9BACT</name>
<dbReference type="Proteomes" id="UP000217265">
    <property type="component" value="Chromosome"/>
</dbReference>
<proteinExistence type="predicted"/>
<gene>
    <name evidence="3" type="ORF">CMV30_18910</name>
</gene>
<feature type="compositionally biased region" description="Pro residues" evidence="1">
    <location>
        <begin position="370"/>
        <end position="400"/>
    </location>
</feature>
<keyword evidence="4" id="KW-1185">Reference proteome</keyword>
<dbReference type="AlphaFoldDB" id="A0A290QMJ4"/>
<evidence type="ECO:0000313" key="4">
    <source>
        <dbReference type="Proteomes" id="UP000217265"/>
    </source>
</evidence>
<evidence type="ECO:0000256" key="1">
    <source>
        <dbReference type="SAM" id="MobiDB-lite"/>
    </source>
</evidence>
<dbReference type="KEGG" id="vbh:CMV30_18910"/>
<reference evidence="3 4" key="1">
    <citation type="submission" date="2017-09" db="EMBL/GenBank/DDBJ databases">
        <title>Complete genome sequence of Verrucomicrobial strain HZ-65, isolated from freshwater.</title>
        <authorList>
            <person name="Choi A."/>
        </authorList>
    </citation>
    <scope>NUCLEOTIDE SEQUENCE [LARGE SCALE GENOMIC DNA]</scope>
    <source>
        <strain evidence="3 4">HZ-65</strain>
    </source>
</reference>
<keyword evidence="2" id="KW-0472">Membrane</keyword>
<feature type="compositionally biased region" description="Polar residues" evidence="1">
    <location>
        <begin position="643"/>
        <end position="654"/>
    </location>
</feature>
<protein>
    <submittedName>
        <fullName evidence="3">Uncharacterized protein</fullName>
    </submittedName>
</protein>
<feature type="transmembrane region" description="Helical" evidence="2">
    <location>
        <begin position="54"/>
        <end position="77"/>
    </location>
</feature>
<dbReference type="EMBL" id="CP023344">
    <property type="protein sequence ID" value="ATC65851.1"/>
    <property type="molecule type" value="Genomic_DNA"/>
</dbReference>
<feature type="compositionally biased region" description="Low complexity" evidence="1">
    <location>
        <begin position="658"/>
        <end position="673"/>
    </location>
</feature>
<organism evidence="3 4">
    <name type="scientific">Nibricoccus aquaticus</name>
    <dbReference type="NCBI Taxonomy" id="2576891"/>
    <lineage>
        <taxon>Bacteria</taxon>
        <taxon>Pseudomonadati</taxon>
        <taxon>Verrucomicrobiota</taxon>
        <taxon>Opitutia</taxon>
        <taxon>Opitutales</taxon>
        <taxon>Opitutaceae</taxon>
        <taxon>Nibricoccus</taxon>
    </lineage>
</organism>
<evidence type="ECO:0000313" key="3">
    <source>
        <dbReference type="EMBL" id="ATC65851.1"/>
    </source>
</evidence>
<keyword evidence="2" id="KW-0812">Transmembrane</keyword>
<dbReference type="SUPFAM" id="SSF63829">
    <property type="entry name" value="Calcium-dependent phosphotriesterase"/>
    <property type="match status" value="1"/>
</dbReference>
<sequence>MAKNPIPKLLPPFPPLPPTNFPTPIMPTKHAAPTNSRMTLPLSRHTSQPRHRPLFVPFVCFVVLISTSASSIFAAPLSRSLPIDFFRDISSRNLKGLATRSDGRLVAGPVLTDLSGPAFADILWTLESSSPDSTRWLVGTGPEGKIFELTLDLTANTYTSREIADLDDTHVFALRRLPDGALLAGTSPHGTLSLIRDGKIVSRATLPADTIHDIQLSRDAALAYIATGNPGRIYELDLKKFAASTLPVPDSQPSASQPSTLNSQLSLPAFLRLLGEIKDRNARRLALLGDNLVIGSAPKGNLYTLPLTGGEPLILQENRDAEVATLLPQPNGDLYAALVFSNQQAESRLNRPQPARTPAAPTEATATPGAPAPDQPPAPNAPGTPPVPPTAAPTPPLAPIPQFPGRSSIVYFPKNGLPETVVSRSNLAFYALARRSDTLIIAGGEQGDILGYDLPARLGLTFPGTASAQINQIVPLTVSASAPSVSQPSTFNPQPSASAPSRFLLLRNNTPGLALLDFAAPGPREAETKRLDLGSPATLGALRFPRIREATPADLTVKVRTTFAADEAESWTPWLAAPLREDGWLADNQRGRYVKLQISLPASAANAQLDKPDLFFLPQNRRPSLTEFRIAAPGFSLVPPSPSTDFQSPPSTLGQLLGGSDRPSSSSRNSLNSARIFPQPGLQIVTWTLSDADDDELRSTFSIRRAGTSDWLDLAVNTTDTFAQFDTTHLADGVYDTRVTATEQAPRPFADRLTVTFETDDLVIDKTPPVITEVKVARTADALLITVSGRDAVSLLIGAEFVFNNGHRAEATQPDDAIRDSRAESFTLRLEPEKALNATTVEVLLYDELGYATSRRITL</sequence>
<evidence type="ECO:0000256" key="2">
    <source>
        <dbReference type="SAM" id="Phobius"/>
    </source>
</evidence>